<proteinExistence type="predicted"/>
<feature type="binding site" evidence="2">
    <location>
        <position position="143"/>
    </location>
    <ligand>
        <name>Mn(2+)</name>
        <dbReference type="ChEBI" id="CHEBI:29035"/>
        <label>2</label>
    </ligand>
</feature>
<evidence type="ECO:0000313" key="5">
    <source>
        <dbReference type="EMBL" id="NGP87018.1"/>
    </source>
</evidence>
<reference evidence="5 6" key="1">
    <citation type="submission" date="2020-02" db="EMBL/GenBank/DDBJ databases">
        <title>Aliifodinibius halophilus 2W32, complete genome.</title>
        <authorList>
            <person name="Li Y."/>
            <person name="Wu S."/>
        </authorList>
    </citation>
    <scope>NUCLEOTIDE SEQUENCE [LARGE SCALE GENOMIC DNA]</scope>
    <source>
        <strain evidence="5 6">2W32</strain>
    </source>
</reference>
<feature type="binding site" evidence="2">
    <location>
        <position position="412"/>
    </location>
    <ligand>
        <name>Mn(2+)</name>
        <dbReference type="ChEBI" id="CHEBI:29035"/>
        <label>2</label>
    </ligand>
</feature>
<feature type="domain" description="Peptidase M20 dimerisation" evidence="4">
    <location>
        <begin position="234"/>
        <end position="330"/>
    </location>
</feature>
<dbReference type="InterPro" id="IPR002933">
    <property type="entry name" value="Peptidase_M20"/>
</dbReference>
<comment type="caution">
    <text evidence="5">The sequence shown here is derived from an EMBL/GenBank/DDBJ whole genome shotgun (WGS) entry which is preliminary data.</text>
</comment>
<dbReference type="Gene3D" id="3.40.630.10">
    <property type="entry name" value="Zn peptidases"/>
    <property type="match status" value="1"/>
</dbReference>
<dbReference type="Gene3D" id="3.30.70.360">
    <property type="match status" value="1"/>
</dbReference>
<dbReference type="InterPro" id="IPR017439">
    <property type="entry name" value="Amidohydrolase"/>
</dbReference>
<dbReference type="GO" id="GO:0046872">
    <property type="term" value="F:metal ion binding"/>
    <property type="evidence" value="ECO:0007669"/>
    <property type="project" value="UniProtKB-KW"/>
</dbReference>
<feature type="signal peptide" evidence="3">
    <location>
        <begin position="1"/>
        <end position="24"/>
    </location>
</feature>
<dbReference type="FunFam" id="3.30.70.360:FF:000001">
    <property type="entry name" value="N-acetyldiaminopimelate deacetylase"/>
    <property type="match status" value="1"/>
</dbReference>
<evidence type="ECO:0000256" key="2">
    <source>
        <dbReference type="PIRSR" id="PIRSR005962-1"/>
    </source>
</evidence>
<name>A0A6M1SSV5_9BACT</name>
<dbReference type="SUPFAM" id="SSF53187">
    <property type="entry name" value="Zn-dependent exopeptidases"/>
    <property type="match status" value="1"/>
</dbReference>
<feature type="binding site" evidence="2">
    <location>
        <position position="179"/>
    </location>
    <ligand>
        <name>Mn(2+)</name>
        <dbReference type="ChEBI" id="CHEBI:29035"/>
        <label>2</label>
    </ligand>
</feature>
<dbReference type="AlphaFoldDB" id="A0A6M1SSV5"/>
<evidence type="ECO:0000256" key="3">
    <source>
        <dbReference type="SAM" id="SignalP"/>
    </source>
</evidence>
<dbReference type="PIRSF" id="PIRSF005962">
    <property type="entry name" value="Pept_M20D_amidohydro"/>
    <property type="match status" value="1"/>
</dbReference>
<dbReference type="SUPFAM" id="SSF55031">
    <property type="entry name" value="Bacterial exopeptidase dimerisation domain"/>
    <property type="match status" value="1"/>
</dbReference>
<dbReference type="Pfam" id="PF07687">
    <property type="entry name" value="M20_dimer"/>
    <property type="match status" value="1"/>
</dbReference>
<feature type="binding site" evidence="2">
    <location>
        <position position="210"/>
    </location>
    <ligand>
        <name>Mn(2+)</name>
        <dbReference type="ChEBI" id="CHEBI:29035"/>
        <label>2</label>
    </ligand>
</feature>
<dbReference type="EMBL" id="JAALLS010000001">
    <property type="protein sequence ID" value="NGP87018.1"/>
    <property type="molecule type" value="Genomic_DNA"/>
</dbReference>
<keyword evidence="3" id="KW-0732">Signal</keyword>
<dbReference type="InterPro" id="IPR011650">
    <property type="entry name" value="Peptidase_M20_dimer"/>
</dbReference>
<evidence type="ECO:0000256" key="1">
    <source>
        <dbReference type="ARBA" id="ARBA00022801"/>
    </source>
</evidence>
<dbReference type="PANTHER" id="PTHR11014">
    <property type="entry name" value="PEPTIDASE M20 FAMILY MEMBER"/>
    <property type="match status" value="1"/>
</dbReference>
<dbReference type="GO" id="GO:0019877">
    <property type="term" value="P:diaminopimelate biosynthetic process"/>
    <property type="evidence" value="ECO:0007669"/>
    <property type="project" value="UniProtKB-ARBA"/>
</dbReference>
<dbReference type="Proteomes" id="UP000479132">
    <property type="component" value="Unassembled WGS sequence"/>
</dbReference>
<feature type="binding site" evidence="2">
    <location>
        <position position="145"/>
    </location>
    <ligand>
        <name>Mn(2+)</name>
        <dbReference type="ChEBI" id="CHEBI:29035"/>
        <label>2</label>
    </ligand>
</feature>
<dbReference type="GO" id="GO:0050118">
    <property type="term" value="F:N-acetyldiaminopimelate deacetylase activity"/>
    <property type="evidence" value="ECO:0007669"/>
    <property type="project" value="UniProtKB-ARBA"/>
</dbReference>
<keyword evidence="6" id="KW-1185">Reference proteome</keyword>
<evidence type="ECO:0000259" key="4">
    <source>
        <dbReference type="Pfam" id="PF07687"/>
    </source>
</evidence>
<evidence type="ECO:0000313" key="6">
    <source>
        <dbReference type="Proteomes" id="UP000479132"/>
    </source>
</evidence>
<sequence length="443" mass="48690">MEFCKRICFGLVLFLLAGNYLGIAQNESAEKEVHKKINKKADNIFEQVVDWRRHFHENPELSNRERQTATYIAEYLRSLGMKVETGIAHTGVVGVLEGGKEGPVVGLRADIDALPVKERTDVPFKSTKTTTYLGQEVGVMHACGHDTHIAMLMGAAKILTDMKEQLRGTVKFIFQPAEEGAPPGEEGGAELMVEEGVLKNPDVDVIFGQHINSQTEVGTIRYHPRGTMAAADRFVITVHGKQTHGSTPWTGVDPIVTSAKIVEGLQSIISRQTQLTKAAAVISVGKIQAGVRNNIIPEKAEMIGTIRTLDTEMQKIIHDKIRHVATKTAESMGATVDVEIEKGYPVTYNDPELTENMVPSLQAIAGNENVVLSDAITGAEDFSFFQKKVPGFYYFVGGMPKGMNPAEAAPHHTPDFYIEEEGMKLGVKSLARLTYDYMINHTK</sequence>
<protein>
    <submittedName>
        <fullName evidence="5">Amidohydrolase</fullName>
    </submittedName>
</protein>
<keyword evidence="2" id="KW-0479">Metal-binding</keyword>
<gene>
    <name evidence="5" type="ORF">G3569_01525</name>
</gene>
<dbReference type="InterPro" id="IPR036264">
    <property type="entry name" value="Bact_exopeptidase_dim_dom"/>
</dbReference>
<dbReference type="RefSeq" id="WP_165265361.1">
    <property type="nucleotide sequence ID" value="NZ_JAALLS010000001.1"/>
</dbReference>
<keyword evidence="1 5" id="KW-0378">Hydrolase</keyword>
<organism evidence="5 6">
    <name type="scientific">Fodinibius halophilus</name>
    <dbReference type="NCBI Taxonomy" id="1736908"/>
    <lineage>
        <taxon>Bacteria</taxon>
        <taxon>Pseudomonadati</taxon>
        <taxon>Balneolota</taxon>
        <taxon>Balneolia</taxon>
        <taxon>Balneolales</taxon>
        <taxon>Balneolaceae</taxon>
        <taxon>Fodinibius</taxon>
    </lineage>
</organism>
<dbReference type="PANTHER" id="PTHR11014:SF63">
    <property type="entry name" value="METALLOPEPTIDASE, PUTATIVE (AFU_ORTHOLOGUE AFUA_6G09600)-RELATED"/>
    <property type="match status" value="1"/>
</dbReference>
<feature type="chain" id="PRO_5026839361" evidence="3">
    <location>
        <begin position="25"/>
        <end position="443"/>
    </location>
</feature>
<dbReference type="Pfam" id="PF01546">
    <property type="entry name" value="Peptidase_M20"/>
    <property type="match status" value="1"/>
</dbReference>
<dbReference type="NCBIfam" id="TIGR01891">
    <property type="entry name" value="amidohydrolases"/>
    <property type="match status" value="1"/>
</dbReference>
<accession>A0A6M1SSV5</accession>
<keyword evidence="2" id="KW-0464">Manganese</keyword>
<comment type="cofactor">
    <cofactor evidence="2">
        <name>Mn(2+)</name>
        <dbReference type="ChEBI" id="CHEBI:29035"/>
    </cofactor>
    <text evidence="2">The Mn(2+) ion enhances activity.</text>
</comment>